<dbReference type="PROSITE" id="PS51186">
    <property type="entry name" value="GNAT"/>
    <property type="match status" value="1"/>
</dbReference>
<proteinExistence type="predicted"/>
<dbReference type="InterPro" id="IPR000182">
    <property type="entry name" value="GNAT_dom"/>
</dbReference>
<dbReference type="Pfam" id="PF00583">
    <property type="entry name" value="Acetyltransf_1"/>
    <property type="match status" value="1"/>
</dbReference>
<sequence>MADKNLSSFLAIRPISAEETAPLRHLVLWPSIALGSQLDRAYDFNPGTVHLGAFLILAPEWVSMPAEYLPSSTQQAPIGILTLAVQPYAGSSALCPCTPEHPLTHIQLHKFAVHPSLRGLGAGRTMLVQAIKLLQERHGKERVLLHLDARANQTKFYKLCGMEILDPKEFEKRGTTGNEPPVITMVKQKDLESSLRNLILCNHAKTLLIYYKQKR</sequence>
<name>A0AAJ8JX17_9TREE</name>
<dbReference type="RefSeq" id="XP_066070666.1">
    <property type="nucleotide sequence ID" value="XM_066214569.1"/>
</dbReference>
<dbReference type="EMBL" id="CP143789">
    <property type="protein sequence ID" value="WVN89966.1"/>
    <property type="molecule type" value="Genomic_DNA"/>
</dbReference>
<reference evidence="2" key="1">
    <citation type="submission" date="2016-06" db="EMBL/GenBank/DDBJ databases">
        <authorList>
            <person name="Cuomo C."/>
            <person name="Litvintseva A."/>
            <person name="Heitman J."/>
            <person name="Chen Y."/>
            <person name="Sun S."/>
            <person name="Springer D."/>
            <person name="Dromer F."/>
            <person name="Young S."/>
            <person name="Zeng Q."/>
            <person name="Chapman S."/>
            <person name="Gujja S."/>
            <person name="Saif S."/>
            <person name="Birren B."/>
        </authorList>
    </citation>
    <scope>NUCLEOTIDE SEQUENCE</scope>
    <source>
        <strain evidence="2">CBS 7841</strain>
    </source>
</reference>
<accession>A0AAJ8JX17</accession>
<dbReference type="InterPro" id="IPR016181">
    <property type="entry name" value="Acyl_CoA_acyltransferase"/>
</dbReference>
<dbReference type="Gene3D" id="3.40.630.30">
    <property type="match status" value="1"/>
</dbReference>
<reference evidence="2" key="2">
    <citation type="journal article" date="2022" name="Elife">
        <title>Obligate sexual reproduction of a homothallic fungus closely related to the Cryptococcus pathogenic species complex.</title>
        <authorList>
            <person name="Passer A.R."/>
            <person name="Clancey S.A."/>
            <person name="Shea T."/>
            <person name="David-Palma M."/>
            <person name="Averette A.F."/>
            <person name="Boekhout T."/>
            <person name="Porcel B.M."/>
            <person name="Nowrousian M."/>
            <person name="Cuomo C.A."/>
            <person name="Sun S."/>
            <person name="Heitman J."/>
            <person name="Coelho M.A."/>
        </authorList>
    </citation>
    <scope>NUCLEOTIDE SEQUENCE</scope>
    <source>
        <strain evidence="2">CBS 7841</strain>
    </source>
</reference>
<dbReference type="SUPFAM" id="SSF55729">
    <property type="entry name" value="Acyl-CoA N-acyltransferases (Nat)"/>
    <property type="match status" value="1"/>
</dbReference>
<feature type="domain" description="N-acetyltransferase" evidence="1">
    <location>
        <begin position="10"/>
        <end position="190"/>
    </location>
</feature>
<evidence type="ECO:0000313" key="3">
    <source>
        <dbReference type="Proteomes" id="UP000094043"/>
    </source>
</evidence>
<dbReference type="GeneID" id="91089405"/>
<dbReference type="Proteomes" id="UP000094043">
    <property type="component" value="Chromosome 6"/>
</dbReference>
<dbReference type="GO" id="GO:0016747">
    <property type="term" value="F:acyltransferase activity, transferring groups other than amino-acyl groups"/>
    <property type="evidence" value="ECO:0007669"/>
    <property type="project" value="InterPro"/>
</dbReference>
<gene>
    <name evidence="2" type="ORF">L203_105196</name>
</gene>
<reference evidence="2" key="3">
    <citation type="submission" date="2024-01" db="EMBL/GenBank/DDBJ databases">
        <authorList>
            <person name="Coelho M.A."/>
            <person name="David-Palma M."/>
            <person name="Shea T."/>
            <person name="Sun S."/>
            <person name="Cuomo C.A."/>
            <person name="Heitman J."/>
        </authorList>
    </citation>
    <scope>NUCLEOTIDE SEQUENCE</scope>
    <source>
        <strain evidence="2">CBS 7841</strain>
    </source>
</reference>
<protein>
    <recommendedName>
        <fullName evidence="1">N-acetyltransferase domain-containing protein</fullName>
    </recommendedName>
</protein>
<dbReference type="AlphaFoldDB" id="A0AAJ8JX17"/>
<evidence type="ECO:0000313" key="2">
    <source>
        <dbReference type="EMBL" id="WVN89966.1"/>
    </source>
</evidence>
<evidence type="ECO:0000259" key="1">
    <source>
        <dbReference type="PROSITE" id="PS51186"/>
    </source>
</evidence>
<organism evidence="2 3">
    <name type="scientific">Cryptococcus depauperatus CBS 7841</name>
    <dbReference type="NCBI Taxonomy" id="1295531"/>
    <lineage>
        <taxon>Eukaryota</taxon>
        <taxon>Fungi</taxon>
        <taxon>Dikarya</taxon>
        <taxon>Basidiomycota</taxon>
        <taxon>Agaricomycotina</taxon>
        <taxon>Tremellomycetes</taxon>
        <taxon>Tremellales</taxon>
        <taxon>Cryptococcaceae</taxon>
        <taxon>Cryptococcus</taxon>
    </lineage>
</organism>
<dbReference type="KEGG" id="cdep:91089405"/>
<dbReference type="CDD" id="cd04301">
    <property type="entry name" value="NAT_SF"/>
    <property type="match status" value="1"/>
</dbReference>
<keyword evidence="3" id="KW-1185">Reference proteome</keyword>